<name>A0AAN8M3E7_9TELE</name>
<gene>
    <name evidence="1" type="ORF">J4Q44_G00081200</name>
</gene>
<dbReference type="InterPro" id="IPR011990">
    <property type="entry name" value="TPR-like_helical_dom_sf"/>
</dbReference>
<evidence type="ECO:0000313" key="1">
    <source>
        <dbReference type="EMBL" id="KAK6321144.1"/>
    </source>
</evidence>
<protein>
    <submittedName>
        <fullName evidence="1">Uncharacterized protein</fullName>
    </submittedName>
</protein>
<comment type="caution">
    <text evidence="1">The sequence shown here is derived from an EMBL/GenBank/DDBJ whole genome shotgun (WGS) entry which is preliminary data.</text>
</comment>
<dbReference type="EMBL" id="JAGTTL010000006">
    <property type="protein sequence ID" value="KAK6321144.1"/>
    <property type="molecule type" value="Genomic_DNA"/>
</dbReference>
<dbReference type="AlphaFoldDB" id="A0AAN8M3E7"/>
<sequence>MFRLYCSCALMRTQCSSRHPDPVTRSVPSAAAARAAQLPGTACTAVHSVLEYSSAPINGTAGRFLQAVVQYQRIVSWLEMEFGVGKEQQQTIQNFLLVSQLNLAMCYLRLRENALVVENCNKVKGVRALDSQSNKVFISGQRHFRTPCGLLLLLAKILRRRNWRILRIYNCY</sequence>
<keyword evidence="2" id="KW-1185">Reference proteome</keyword>
<organism evidence="1 2">
    <name type="scientific">Coregonus suidteri</name>
    <dbReference type="NCBI Taxonomy" id="861788"/>
    <lineage>
        <taxon>Eukaryota</taxon>
        <taxon>Metazoa</taxon>
        <taxon>Chordata</taxon>
        <taxon>Craniata</taxon>
        <taxon>Vertebrata</taxon>
        <taxon>Euteleostomi</taxon>
        <taxon>Actinopterygii</taxon>
        <taxon>Neopterygii</taxon>
        <taxon>Teleostei</taxon>
        <taxon>Protacanthopterygii</taxon>
        <taxon>Salmoniformes</taxon>
        <taxon>Salmonidae</taxon>
        <taxon>Coregoninae</taxon>
        <taxon>Coregonus</taxon>
    </lineage>
</organism>
<reference evidence="1 2" key="1">
    <citation type="submission" date="2021-04" db="EMBL/GenBank/DDBJ databases">
        <authorList>
            <person name="De Guttry C."/>
            <person name="Zahm M."/>
            <person name="Klopp C."/>
            <person name="Cabau C."/>
            <person name="Louis A."/>
            <person name="Berthelot C."/>
            <person name="Parey E."/>
            <person name="Roest Crollius H."/>
            <person name="Montfort J."/>
            <person name="Robinson-Rechavi M."/>
            <person name="Bucao C."/>
            <person name="Bouchez O."/>
            <person name="Gislard M."/>
            <person name="Lluch J."/>
            <person name="Milhes M."/>
            <person name="Lampietro C."/>
            <person name="Lopez Roques C."/>
            <person name="Donnadieu C."/>
            <person name="Braasch I."/>
            <person name="Desvignes T."/>
            <person name="Postlethwait J."/>
            <person name="Bobe J."/>
            <person name="Wedekind C."/>
            <person name="Guiguen Y."/>
        </authorList>
    </citation>
    <scope>NUCLEOTIDE SEQUENCE [LARGE SCALE GENOMIC DNA]</scope>
    <source>
        <strain evidence="1">Cs_M1</strain>
        <tissue evidence="1">Blood</tissue>
    </source>
</reference>
<proteinExistence type="predicted"/>
<dbReference type="Gene3D" id="1.25.40.10">
    <property type="entry name" value="Tetratricopeptide repeat domain"/>
    <property type="match status" value="1"/>
</dbReference>
<dbReference type="Proteomes" id="UP001356427">
    <property type="component" value="Unassembled WGS sequence"/>
</dbReference>
<evidence type="ECO:0000313" key="2">
    <source>
        <dbReference type="Proteomes" id="UP001356427"/>
    </source>
</evidence>
<accession>A0AAN8M3E7</accession>